<dbReference type="PROSITE" id="PS51737">
    <property type="entry name" value="RECOMBINASE_DNA_BIND"/>
    <property type="match status" value="1"/>
</dbReference>
<dbReference type="EMBL" id="JBHLVF010000034">
    <property type="protein sequence ID" value="MFC0393619.1"/>
    <property type="molecule type" value="Genomic_DNA"/>
</dbReference>
<dbReference type="PANTHER" id="PTHR30461:SF23">
    <property type="entry name" value="DNA RECOMBINASE-RELATED"/>
    <property type="match status" value="1"/>
</dbReference>
<protein>
    <submittedName>
        <fullName evidence="2">Recombinase family protein</fullName>
    </submittedName>
</protein>
<accession>A0ABV6JCJ5</accession>
<comment type="caution">
    <text evidence="2">The sequence shown here is derived from an EMBL/GenBank/DDBJ whole genome shotgun (WGS) entry which is preliminary data.</text>
</comment>
<gene>
    <name evidence="2" type="ORF">ACFFJ8_19890</name>
</gene>
<keyword evidence="3" id="KW-1185">Reference proteome</keyword>
<evidence type="ECO:0000313" key="3">
    <source>
        <dbReference type="Proteomes" id="UP001589818"/>
    </source>
</evidence>
<reference evidence="2 3" key="1">
    <citation type="submission" date="2024-09" db="EMBL/GenBank/DDBJ databases">
        <authorList>
            <person name="Sun Q."/>
            <person name="Mori K."/>
        </authorList>
    </citation>
    <scope>NUCLEOTIDE SEQUENCE [LARGE SCALE GENOMIC DNA]</scope>
    <source>
        <strain evidence="2 3">CCM 4839</strain>
    </source>
</reference>
<evidence type="ECO:0000313" key="2">
    <source>
        <dbReference type="EMBL" id="MFC0393619.1"/>
    </source>
</evidence>
<feature type="domain" description="Recombinase" evidence="1">
    <location>
        <begin position="56"/>
        <end position="189"/>
    </location>
</feature>
<dbReference type="InterPro" id="IPR011109">
    <property type="entry name" value="DNA_bind_recombinase_dom"/>
</dbReference>
<dbReference type="Pfam" id="PF07508">
    <property type="entry name" value="Recombinase"/>
    <property type="match status" value="1"/>
</dbReference>
<sequence length="190" mass="22016">MESTCNERYDAFEDEDEFFLGFHSSLASKESKTTSDRIKFSLAETARKGRHHGTPPFGYDKIDGKLMPNSYQAAIVKQIFDLYLKSGWGFQKIANHLKETGIPSPRNGYKWYDITVKCIISNPHYTGKLVQRRESVKNNKLFLQEKGYKERIKNDSEQHAVVYDTHEPLISNEVFMEAQSKWKVKSAILR</sequence>
<proteinExistence type="predicted"/>
<dbReference type="InterPro" id="IPR050639">
    <property type="entry name" value="SSR_resolvase"/>
</dbReference>
<name>A0ABV6JCJ5_9BACL</name>
<dbReference type="InterPro" id="IPR038109">
    <property type="entry name" value="DNA_bind_recomb_sf"/>
</dbReference>
<dbReference type="Proteomes" id="UP001589818">
    <property type="component" value="Unassembled WGS sequence"/>
</dbReference>
<dbReference type="Gene3D" id="3.90.1750.20">
    <property type="entry name" value="Putative Large Serine Recombinase, Chain B, Domain 2"/>
    <property type="match status" value="1"/>
</dbReference>
<evidence type="ECO:0000259" key="1">
    <source>
        <dbReference type="PROSITE" id="PS51737"/>
    </source>
</evidence>
<dbReference type="RefSeq" id="WP_204820689.1">
    <property type="nucleotide sequence ID" value="NZ_JANHOF010000008.1"/>
</dbReference>
<organism evidence="2 3">
    <name type="scientific">Paenibacillus mendelii</name>
    <dbReference type="NCBI Taxonomy" id="206163"/>
    <lineage>
        <taxon>Bacteria</taxon>
        <taxon>Bacillati</taxon>
        <taxon>Bacillota</taxon>
        <taxon>Bacilli</taxon>
        <taxon>Bacillales</taxon>
        <taxon>Paenibacillaceae</taxon>
        <taxon>Paenibacillus</taxon>
    </lineage>
</organism>
<dbReference type="PANTHER" id="PTHR30461">
    <property type="entry name" value="DNA-INVERTASE FROM LAMBDOID PROPHAGE"/>
    <property type="match status" value="1"/>
</dbReference>